<dbReference type="SUPFAM" id="SSF53850">
    <property type="entry name" value="Periplasmic binding protein-like II"/>
    <property type="match status" value="1"/>
</dbReference>
<gene>
    <name evidence="3" type="primary">yagP</name>
    <name evidence="3" type="ORF">BvCmsKKP061_04486</name>
    <name evidence="4" type="ORF">WR15_26640</name>
</gene>
<dbReference type="InterPro" id="IPR058163">
    <property type="entry name" value="LysR-type_TF_proteobact-type"/>
</dbReference>
<organism evidence="4 5">
    <name type="scientific">Escherichia coli</name>
    <dbReference type="NCBI Taxonomy" id="562"/>
    <lineage>
        <taxon>Bacteria</taxon>
        <taxon>Pseudomonadati</taxon>
        <taxon>Pseudomonadota</taxon>
        <taxon>Gammaproteobacteria</taxon>
        <taxon>Enterobacterales</taxon>
        <taxon>Enterobacteriaceae</taxon>
        <taxon>Escherichia</taxon>
    </lineage>
</organism>
<dbReference type="EMBL" id="BFXY01000145">
    <property type="protein sequence ID" value="GDH59471.1"/>
    <property type="molecule type" value="Genomic_DNA"/>
</dbReference>
<accession>A0A0B0VQ26</accession>
<dbReference type="GO" id="GO:0003700">
    <property type="term" value="F:DNA-binding transcription factor activity"/>
    <property type="evidence" value="ECO:0007669"/>
    <property type="project" value="TreeGrafter"/>
</dbReference>
<dbReference type="PANTHER" id="PTHR30537:SF1">
    <property type="entry name" value="HTH-TYPE TRANSCRIPTIONAL REGULATOR PGRR"/>
    <property type="match status" value="1"/>
</dbReference>
<protein>
    <submittedName>
        <fullName evidence="3">Transcriptional regulator LYSR-type</fullName>
    </submittedName>
</protein>
<dbReference type="Proteomes" id="UP000303027">
    <property type="component" value="Unassembled WGS sequence"/>
</dbReference>
<dbReference type="Proteomes" id="UP000037564">
    <property type="component" value="Unassembled WGS sequence"/>
</dbReference>
<sequence length="136" mass="15570">MPAPVVLILAAGRGERFLAFGGNTHKCIGWRQSPEVAPYRWPFEENGRTFDLAIEPQITTNDLRLMLQLALVGEGITIATQETFRPYIESGKLVSLLDDFLPQFPGFYLYFPQRRNIAPKLRALIDHVKEWRQQLA</sequence>
<feature type="domain" description="LysR substrate-binding" evidence="2">
    <location>
        <begin position="25"/>
        <end position="131"/>
    </location>
</feature>
<evidence type="ECO:0000313" key="3">
    <source>
        <dbReference type="EMBL" id="GDH59471.1"/>
    </source>
</evidence>
<dbReference type="Gene3D" id="3.40.190.10">
    <property type="entry name" value="Periplasmic binding protein-like II"/>
    <property type="match status" value="2"/>
</dbReference>
<dbReference type="GO" id="GO:0006351">
    <property type="term" value="P:DNA-templated transcription"/>
    <property type="evidence" value="ECO:0007669"/>
    <property type="project" value="TreeGrafter"/>
</dbReference>
<evidence type="ECO:0000313" key="5">
    <source>
        <dbReference type="Proteomes" id="UP000037564"/>
    </source>
</evidence>
<dbReference type="GO" id="GO:0043565">
    <property type="term" value="F:sequence-specific DNA binding"/>
    <property type="evidence" value="ECO:0007669"/>
    <property type="project" value="TreeGrafter"/>
</dbReference>
<evidence type="ECO:0000259" key="2">
    <source>
        <dbReference type="Pfam" id="PF03466"/>
    </source>
</evidence>
<proteinExistence type="inferred from homology"/>
<reference evidence="4 5" key="1">
    <citation type="submission" date="2015-07" db="EMBL/GenBank/DDBJ databases">
        <title>Genome sequences of 64 non-O157:H7 Shiga toxin-producing Escherichia coli strains.</title>
        <authorList>
            <person name="Gonzalez-Escalona N."/>
            <person name="Toro M."/>
            <person name="Timme R."/>
            <person name="Payne J."/>
        </authorList>
    </citation>
    <scope>NUCLEOTIDE SEQUENCE [LARGE SCALE GENOMIC DNA]</scope>
    <source>
        <strain evidence="4 5">CFSAN026843</strain>
    </source>
</reference>
<reference evidence="3 6" key="2">
    <citation type="submission" date="2018-04" db="EMBL/GenBank/DDBJ databases">
        <title>Large scale genomics of bovine and human commensal E. coli to reveal the emerging process of EHEC.</title>
        <authorList>
            <person name="Arimizu Y."/>
            <person name="Ogura Y."/>
        </authorList>
    </citation>
    <scope>NUCLEOTIDE SEQUENCE [LARGE SCALE GENOMIC DNA]</scope>
    <source>
        <strain evidence="3 6">KK-P061</strain>
    </source>
</reference>
<comment type="similarity">
    <text evidence="1">Belongs to the LysR transcriptional regulatory family.</text>
</comment>
<evidence type="ECO:0000256" key="1">
    <source>
        <dbReference type="ARBA" id="ARBA00009437"/>
    </source>
</evidence>
<dbReference type="InterPro" id="IPR005119">
    <property type="entry name" value="LysR_subst-bd"/>
</dbReference>
<name>A0A0B0VQ26_ECOLX</name>
<comment type="caution">
    <text evidence="4">The sequence shown here is derived from an EMBL/GenBank/DDBJ whole genome shotgun (WGS) entry which is preliminary data.</text>
</comment>
<evidence type="ECO:0000313" key="4">
    <source>
        <dbReference type="EMBL" id="KNF61439.1"/>
    </source>
</evidence>
<dbReference type="EMBL" id="LGZN01000105">
    <property type="protein sequence ID" value="KNF61439.1"/>
    <property type="molecule type" value="Genomic_DNA"/>
</dbReference>
<dbReference type="PANTHER" id="PTHR30537">
    <property type="entry name" value="HTH-TYPE TRANSCRIPTIONAL REGULATOR"/>
    <property type="match status" value="1"/>
</dbReference>
<dbReference type="PATRIC" id="fig|562.10481.peg.3649"/>
<dbReference type="AlphaFoldDB" id="A0A0B0VQ26"/>
<dbReference type="Pfam" id="PF03466">
    <property type="entry name" value="LysR_substrate"/>
    <property type="match status" value="1"/>
</dbReference>
<evidence type="ECO:0000313" key="6">
    <source>
        <dbReference type="Proteomes" id="UP000303027"/>
    </source>
</evidence>